<protein>
    <recommendedName>
        <fullName evidence="1">Glutamyl-tRNA(Gln) amidotransferase subunit C, mitochondrial</fullName>
        <shortName evidence="1">Glu-AdT subunit C</shortName>
        <ecNumber evidence="1">6.3.5.-</ecNumber>
    </recommendedName>
</protein>
<dbReference type="AlphaFoldDB" id="A0A210PVB3"/>
<dbReference type="GO" id="GO:0070681">
    <property type="term" value="P:glutaminyl-tRNAGln biosynthesis via transamidation"/>
    <property type="evidence" value="ECO:0007669"/>
    <property type="project" value="UniProtKB-UniRule"/>
</dbReference>
<keyword evidence="1" id="KW-0067">ATP-binding</keyword>
<evidence type="ECO:0000313" key="4">
    <source>
        <dbReference type="Proteomes" id="UP000242188"/>
    </source>
</evidence>
<dbReference type="GO" id="GO:0016740">
    <property type="term" value="F:transferase activity"/>
    <property type="evidence" value="ECO:0007669"/>
    <property type="project" value="UniProtKB-KW"/>
</dbReference>
<dbReference type="GO" id="GO:0032543">
    <property type="term" value="P:mitochondrial translation"/>
    <property type="evidence" value="ECO:0007669"/>
    <property type="project" value="UniProtKB-UniRule"/>
</dbReference>
<accession>A0A210PVB3</accession>
<comment type="catalytic activity">
    <reaction evidence="1">
        <text>L-glutamyl-tRNA(Gln) + L-glutamine + ATP + H2O = L-glutaminyl-tRNA(Gln) + L-glutamate + ADP + phosphate + H(+)</text>
        <dbReference type="Rhea" id="RHEA:17521"/>
        <dbReference type="Rhea" id="RHEA-COMP:9681"/>
        <dbReference type="Rhea" id="RHEA-COMP:9684"/>
        <dbReference type="ChEBI" id="CHEBI:15377"/>
        <dbReference type="ChEBI" id="CHEBI:15378"/>
        <dbReference type="ChEBI" id="CHEBI:29985"/>
        <dbReference type="ChEBI" id="CHEBI:30616"/>
        <dbReference type="ChEBI" id="CHEBI:43474"/>
        <dbReference type="ChEBI" id="CHEBI:58359"/>
        <dbReference type="ChEBI" id="CHEBI:78520"/>
        <dbReference type="ChEBI" id="CHEBI:78521"/>
        <dbReference type="ChEBI" id="CHEBI:456216"/>
    </reaction>
</comment>
<keyword evidence="1" id="KW-0547">Nucleotide-binding</keyword>
<evidence type="ECO:0000313" key="3">
    <source>
        <dbReference type="EMBL" id="OWF40431.1"/>
    </source>
</evidence>
<comment type="caution">
    <text evidence="3">The sequence shown here is derived from an EMBL/GenBank/DDBJ whole genome shotgun (WGS) entry which is preliminary data.</text>
</comment>
<keyword evidence="1" id="KW-0648">Protein biosynthesis</keyword>
<comment type="similarity">
    <text evidence="1">Belongs to the GatC family.</text>
</comment>
<comment type="subcellular location">
    <subcellularLocation>
        <location evidence="1">Mitochondrion</location>
    </subcellularLocation>
</comment>
<dbReference type="Proteomes" id="UP000242188">
    <property type="component" value="Unassembled WGS sequence"/>
</dbReference>
<dbReference type="NCBIfam" id="TIGR00135">
    <property type="entry name" value="gatC"/>
    <property type="match status" value="1"/>
</dbReference>
<sequence>MIHRSTSFLLSFVPSAPSWTTIDENKLPKVPELTTDVIELLERLSLVEFNNKAGVDRLTKVIQSVNRLYTVDTDGVEPLDTVLEDRVLHLRDDDVTDGNCRKDIISNATKTVEDYFVAPPGNIPLMKIERDYKPDTKSDSTESDSAT</sequence>
<comment type="subunit">
    <text evidence="1">Subunit of the heterotrimeric GatCAB amidotransferase (AdT) complex, composed of A, B and C subunits.</text>
</comment>
<dbReference type="GO" id="GO:0005524">
    <property type="term" value="F:ATP binding"/>
    <property type="evidence" value="ECO:0007669"/>
    <property type="project" value="UniProtKB-KW"/>
</dbReference>
<dbReference type="STRING" id="6573.A0A210PVB3"/>
<dbReference type="GO" id="GO:0050567">
    <property type="term" value="F:glutaminyl-tRNA synthase (glutamine-hydrolyzing) activity"/>
    <property type="evidence" value="ECO:0007669"/>
    <property type="project" value="UniProtKB-UniRule"/>
</dbReference>
<gene>
    <name evidence="3" type="ORF">KP79_PYT16219</name>
</gene>
<feature type="region of interest" description="Disordered" evidence="2">
    <location>
        <begin position="127"/>
        <end position="147"/>
    </location>
</feature>
<evidence type="ECO:0000256" key="2">
    <source>
        <dbReference type="SAM" id="MobiDB-lite"/>
    </source>
</evidence>
<dbReference type="HAMAP" id="MF_00122">
    <property type="entry name" value="GatC"/>
    <property type="match status" value="1"/>
</dbReference>
<feature type="compositionally biased region" description="Basic and acidic residues" evidence="2">
    <location>
        <begin position="127"/>
        <end position="140"/>
    </location>
</feature>
<dbReference type="OrthoDB" id="5394539at2759"/>
<proteinExistence type="inferred from homology"/>
<dbReference type="Pfam" id="PF02686">
    <property type="entry name" value="GatC"/>
    <property type="match status" value="1"/>
</dbReference>
<dbReference type="GO" id="GO:0006450">
    <property type="term" value="P:regulation of translational fidelity"/>
    <property type="evidence" value="ECO:0007669"/>
    <property type="project" value="InterPro"/>
</dbReference>
<dbReference type="PANTHER" id="PTHR15004">
    <property type="entry name" value="GLUTAMYL-TRNA(GLN) AMIDOTRANSFERASE SUBUNIT C, MITOCHONDRIAL"/>
    <property type="match status" value="1"/>
</dbReference>
<reference evidence="3 4" key="1">
    <citation type="journal article" date="2017" name="Nat. Ecol. Evol.">
        <title>Scallop genome provides insights into evolution of bilaterian karyotype and development.</title>
        <authorList>
            <person name="Wang S."/>
            <person name="Zhang J."/>
            <person name="Jiao W."/>
            <person name="Li J."/>
            <person name="Xun X."/>
            <person name="Sun Y."/>
            <person name="Guo X."/>
            <person name="Huan P."/>
            <person name="Dong B."/>
            <person name="Zhang L."/>
            <person name="Hu X."/>
            <person name="Sun X."/>
            <person name="Wang J."/>
            <person name="Zhao C."/>
            <person name="Wang Y."/>
            <person name="Wang D."/>
            <person name="Huang X."/>
            <person name="Wang R."/>
            <person name="Lv J."/>
            <person name="Li Y."/>
            <person name="Zhang Z."/>
            <person name="Liu B."/>
            <person name="Lu W."/>
            <person name="Hui Y."/>
            <person name="Liang J."/>
            <person name="Zhou Z."/>
            <person name="Hou R."/>
            <person name="Li X."/>
            <person name="Liu Y."/>
            <person name="Li H."/>
            <person name="Ning X."/>
            <person name="Lin Y."/>
            <person name="Zhao L."/>
            <person name="Xing Q."/>
            <person name="Dou J."/>
            <person name="Li Y."/>
            <person name="Mao J."/>
            <person name="Guo H."/>
            <person name="Dou H."/>
            <person name="Li T."/>
            <person name="Mu C."/>
            <person name="Jiang W."/>
            <person name="Fu Q."/>
            <person name="Fu X."/>
            <person name="Miao Y."/>
            <person name="Liu J."/>
            <person name="Yu Q."/>
            <person name="Li R."/>
            <person name="Liao H."/>
            <person name="Li X."/>
            <person name="Kong Y."/>
            <person name="Jiang Z."/>
            <person name="Chourrout D."/>
            <person name="Li R."/>
            <person name="Bao Z."/>
        </authorList>
    </citation>
    <scope>NUCLEOTIDE SEQUENCE [LARGE SCALE GENOMIC DNA]</scope>
    <source>
        <strain evidence="3 4">PY_sf001</strain>
    </source>
</reference>
<comment type="function">
    <text evidence="1">Allows the formation of correctly charged Gln-tRNA(Gln) through the transamidation of misacylated Glu-tRNA(Gln) in the mitochondria. The reaction takes place in the presence of glutamine and ATP through an activated gamma-phospho-Glu-tRNA(Gln).</text>
</comment>
<dbReference type="InterPro" id="IPR003837">
    <property type="entry name" value="GatC"/>
</dbReference>
<keyword evidence="4" id="KW-1185">Reference proteome</keyword>
<dbReference type="InterPro" id="IPR036113">
    <property type="entry name" value="Asp/Glu-ADT_sf_sub_c"/>
</dbReference>
<keyword evidence="3" id="KW-0808">Transferase</keyword>
<dbReference type="GO" id="GO:0030956">
    <property type="term" value="C:glutamyl-tRNA(Gln) amidotransferase complex"/>
    <property type="evidence" value="ECO:0007669"/>
    <property type="project" value="UniProtKB-UniRule"/>
</dbReference>
<keyword evidence="1" id="KW-0496">Mitochondrion</keyword>
<keyword evidence="1" id="KW-0436">Ligase</keyword>
<name>A0A210PVB3_MIZYE</name>
<dbReference type="PANTHER" id="PTHR15004:SF0">
    <property type="entry name" value="GLUTAMYL-TRNA(GLN) AMIDOTRANSFERASE SUBUNIT C, MITOCHONDRIAL"/>
    <property type="match status" value="1"/>
</dbReference>
<dbReference type="SUPFAM" id="SSF141000">
    <property type="entry name" value="Glu-tRNAGln amidotransferase C subunit"/>
    <property type="match status" value="1"/>
</dbReference>
<evidence type="ECO:0000256" key="1">
    <source>
        <dbReference type="HAMAP-Rule" id="MF_03149"/>
    </source>
</evidence>
<dbReference type="GO" id="GO:0005739">
    <property type="term" value="C:mitochondrion"/>
    <property type="evidence" value="ECO:0007669"/>
    <property type="project" value="UniProtKB-SubCell"/>
</dbReference>
<organism evidence="3 4">
    <name type="scientific">Mizuhopecten yessoensis</name>
    <name type="common">Japanese scallop</name>
    <name type="synonym">Patinopecten yessoensis</name>
    <dbReference type="NCBI Taxonomy" id="6573"/>
    <lineage>
        <taxon>Eukaryota</taxon>
        <taxon>Metazoa</taxon>
        <taxon>Spiralia</taxon>
        <taxon>Lophotrochozoa</taxon>
        <taxon>Mollusca</taxon>
        <taxon>Bivalvia</taxon>
        <taxon>Autobranchia</taxon>
        <taxon>Pteriomorphia</taxon>
        <taxon>Pectinida</taxon>
        <taxon>Pectinoidea</taxon>
        <taxon>Pectinidae</taxon>
        <taxon>Mizuhopecten</taxon>
    </lineage>
</organism>
<dbReference type="EC" id="6.3.5.-" evidence="1"/>
<dbReference type="EMBL" id="NEDP02005465">
    <property type="protein sequence ID" value="OWF40431.1"/>
    <property type="molecule type" value="Genomic_DNA"/>
</dbReference>